<evidence type="ECO:0000256" key="4">
    <source>
        <dbReference type="ARBA" id="ARBA00009769"/>
    </source>
</evidence>
<dbReference type="CDD" id="cd04725">
    <property type="entry name" value="OMP_decarboxylase_like"/>
    <property type="match status" value="1"/>
</dbReference>
<dbReference type="GO" id="GO:0044205">
    <property type="term" value="P:'de novo' UMP biosynthetic process"/>
    <property type="evidence" value="ECO:0007669"/>
    <property type="project" value="UniProtKB-UniPathway"/>
</dbReference>
<evidence type="ECO:0000256" key="14">
    <source>
        <dbReference type="PIRSR" id="PIRSR614732-1"/>
    </source>
</evidence>
<keyword evidence="10" id="KW-0210">Decarboxylase</keyword>
<comment type="pathway">
    <text evidence="1">Pyrimidine metabolism; UMP biosynthesis via de novo pathway; UMP from orotate: step 2/2.</text>
</comment>
<dbReference type="Pfam" id="PF00215">
    <property type="entry name" value="OMPdecase"/>
    <property type="match status" value="1"/>
</dbReference>
<dbReference type="Gene3D" id="3.40.50.2020">
    <property type="match status" value="1"/>
</dbReference>
<feature type="binding site" evidence="15">
    <location>
        <position position="446"/>
    </location>
    <ligand>
        <name>substrate</name>
    </ligand>
</feature>
<dbReference type="InterPro" id="IPR013785">
    <property type="entry name" value="Aldolase_TIM"/>
</dbReference>
<dbReference type="NCBIfam" id="TIGR01740">
    <property type="entry name" value="pyrF"/>
    <property type="match status" value="1"/>
</dbReference>
<feature type="domain" description="Orotidine 5'-phosphate decarboxylase" evidence="16">
    <location>
        <begin position="247"/>
        <end position="461"/>
    </location>
</feature>
<evidence type="ECO:0000256" key="2">
    <source>
        <dbReference type="ARBA" id="ARBA00004889"/>
    </source>
</evidence>
<dbReference type="InterPro" id="IPR018089">
    <property type="entry name" value="OMPdecase_AS"/>
</dbReference>
<dbReference type="SUPFAM" id="SSF51366">
    <property type="entry name" value="Ribulose-phoshate binding barrel"/>
    <property type="match status" value="1"/>
</dbReference>
<dbReference type="SUPFAM" id="SSF53271">
    <property type="entry name" value="PRTase-like"/>
    <property type="match status" value="1"/>
</dbReference>
<evidence type="ECO:0000256" key="10">
    <source>
        <dbReference type="ARBA" id="ARBA00022793"/>
    </source>
</evidence>
<dbReference type="Gene3D" id="3.20.20.70">
    <property type="entry name" value="Aldolase class I"/>
    <property type="match status" value="1"/>
</dbReference>
<comment type="similarity">
    <text evidence="3">In the N-terminal section; belongs to the purine/pyrimidine phosphoribosyltransferase family.</text>
</comment>
<evidence type="ECO:0000313" key="17">
    <source>
        <dbReference type="EMBL" id="JAS34255.1"/>
    </source>
</evidence>
<dbReference type="EMBL" id="GEDC01003043">
    <property type="protein sequence ID" value="JAS34255.1"/>
    <property type="molecule type" value="Transcribed_RNA"/>
</dbReference>
<evidence type="ECO:0000256" key="13">
    <source>
        <dbReference type="ARBA" id="ARBA00023268"/>
    </source>
</evidence>
<dbReference type="UniPathway" id="UPA00070">
    <property type="reaction ID" value="UER00119"/>
</dbReference>
<dbReference type="EC" id="2.4.2.10" evidence="5"/>
<feature type="binding site" evidence="15">
    <location>
        <position position="366"/>
    </location>
    <ligand>
        <name>substrate</name>
    </ligand>
</feature>
<dbReference type="SMART" id="SM00934">
    <property type="entry name" value="OMPdecase"/>
    <property type="match status" value="1"/>
</dbReference>
<comment type="similarity">
    <text evidence="4">In the C-terminal section; belongs to the OMP decarboxylase family.</text>
</comment>
<dbReference type="GO" id="GO:0006207">
    <property type="term" value="P:'de novo' pyrimidine nucleobase biosynthetic process"/>
    <property type="evidence" value="ECO:0007669"/>
    <property type="project" value="InterPro"/>
</dbReference>
<feature type="binding site" evidence="15">
    <location>
        <position position="425"/>
    </location>
    <ligand>
        <name>substrate</name>
    </ligand>
</feature>
<keyword evidence="9" id="KW-0808">Transferase</keyword>
<dbReference type="GO" id="GO:0004590">
    <property type="term" value="F:orotidine-5'-phosphate decarboxylase activity"/>
    <property type="evidence" value="ECO:0007669"/>
    <property type="project" value="UniProtKB-EC"/>
</dbReference>
<feature type="binding site" evidence="15">
    <location>
        <position position="275"/>
    </location>
    <ligand>
        <name>substrate</name>
    </ligand>
</feature>
<dbReference type="InterPro" id="IPR004467">
    <property type="entry name" value="Or_phspho_trans_dom"/>
</dbReference>
<dbReference type="PANTHER" id="PTHR19278">
    <property type="entry name" value="OROTATE PHOSPHORIBOSYLTRANSFERASE"/>
    <property type="match status" value="1"/>
</dbReference>
<dbReference type="FunFam" id="3.40.50.2020:FF:000025">
    <property type="entry name" value="Uridine monophosphate synthetase"/>
    <property type="match status" value="1"/>
</dbReference>
<dbReference type="InterPro" id="IPR001754">
    <property type="entry name" value="OMPdeCOase_dom"/>
</dbReference>
<organism evidence="17">
    <name type="scientific">Clastoptera arizonana</name>
    <name type="common">Arizona spittle bug</name>
    <dbReference type="NCBI Taxonomy" id="38151"/>
    <lineage>
        <taxon>Eukaryota</taxon>
        <taxon>Metazoa</taxon>
        <taxon>Ecdysozoa</taxon>
        <taxon>Arthropoda</taxon>
        <taxon>Hexapoda</taxon>
        <taxon>Insecta</taxon>
        <taxon>Pterygota</taxon>
        <taxon>Neoptera</taxon>
        <taxon>Paraneoptera</taxon>
        <taxon>Hemiptera</taxon>
        <taxon>Auchenorrhyncha</taxon>
        <taxon>Cercopoidea</taxon>
        <taxon>Clastopteridae</taxon>
        <taxon>Clastoptera</taxon>
    </lineage>
</organism>
<dbReference type="InterPro" id="IPR000836">
    <property type="entry name" value="PRTase_dom"/>
</dbReference>
<feature type="active site" description="For OMPdecase activity" evidence="14">
    <location>
        <position position="311"/>
    </location>
</feature>
<proteinExistence type="inferred from homology"/>
<dbReference type="GO" id="GO:0004588">
    <property type="term" value="F:orotate phosphoribosyltransferase activity"/>
    <property type="evidence" value="ECO:0007669"/>
    <property type="project" value="UniProtKB-EC"/>
</dbReference>
<evidence type="ECO:0000256" key="11">
    <source>
        <dbReference type="ARBA" id="ARBA00022975"/>
    </source>
</evidence>
<evidence type="ECO:0000256" key="5">
    <source>
        <dbReference type="ARBA" id="ARBA00011971"/>
    </source>
</evidence>
<evidence type="ECO:0000256" key="15">
    <source>
        <dbReference type="PIRSR" id="PIRSR614732-2"/>
    </source>
</evidence>
<dbReference type="InterPro" id="IPR023031">
    <property type="entry name" value="OPRT"/>
</dbReference>
<name>A0A1B6E8N6_9HEMI</name>
<keyword evidence="12" id="KW-0456">Lyase</keyword>
<keyword evidence="13" id="KW-0511">Multifunctional enzyme</keyword>
<evidence type="ECO:0000259" key="16">
    <source>
        <dbReference type="SMART" id="SM00934"/>
    </source>
</evidence>
<gene>
    <name evidence="17" type="ORF">g.11276</name>
</gene>
<evidence type="ECO:0000256" key="1">
    <source>
        <dbReference type="ARBA" id="ARBA00004861"/>
    </source>
</evidence>
<feature type="active site" description="For OMPdecase activity" evidence="14">
    <location>
        <position position="306"/>
    </location>
</feature>
<evidence type="ECO:0000256" key="9">
    <source>
        <dbReference type="ARBA" id="ARBA00022679"/>
    </source>
</evidence>
<dbReference type="InterPro" id="IPR014732">
    <property type="entry name" value="OMPdecase"/>
</dbReference>
<protein>
    <recommendedName>
        <fullName evidence="7">Uridine 5'-monophosphate synthase</fullName>
        <ecNumber evidence="5">2.4.2.10</ecNumber>
        <ecNumber evidence="6">4.1.1.23</ecNumber>
    </recommendedName>
</protein>
<feature type="binding site" evidence="15">
    <location>
        <position position="253"/>
    </location>
    <ligand>
        <name>substrate</name>
    </ligand>
</feature>
<sequence>MESKIQNLCEQLYDIGALKFGDFKMKVGAKSPVYFDLRIIISFPKVMDSLADILCELMKEKGIKCDHICGVPYAALPIATVISVKTGIPMIIRRKEEKDYGTSKMIEGLFDIGDKCIIIEDVVVTGLSILETVQDLKIEQLNVTDTIVLVDREQGATENLKERGVTMHSLLTLSQILENLQKVRKIDNSIIDNTKTYIRNNQLNTTGENKQTVSVHRSEMLFSERAKLTTCPITQQLFKIMEEKQTILCVAADLTSSTHLLTLAQIVGPHICILKTHCDLVSDFTPDIGSKLKDIAREFNFLIMEDRKFSDIGHTVSLQYALVHSWADLVTVHALPGEAVLAGIESKIKEMNDGRPRGVFLVAEMSCEGNLITPQYTKAAIRQTTSFPELVVGVVCQSPDVVASPALIQFTPGVRGVEGNDSLGQKYNTPEAVVKVKRADIAVVGRGIIKAGSPGEAAKTFQRDLWKAYMERIKKS</sequence>
<dbReference type="NCBIfam" id="TIGR00336">
    <property type="entry name" value="pyrE"/>
    <property type="match status" value="1"/>
</dbReference>
<dbReference type="EC" id="4.1.1.23" evidence="6"/>
<evidence type="ECO:0000256" key="3">
    <source>
        <dbReference type="ARBA" id="ARBA00006221"/>
    </source>
</evidence>
<dbReference type="FunFam" id="3.20.20.70:FF:000114">
    <property type="entry name" value="Decarboxylase,orotidine phosphate"/>
    <property type="match status" value="1"/>
</dbReference>
<evidence type="ECO:0000256" key="12">
    <source>
        <dbReference type="ARBA" id="ARBA00023239"/>
    </source>
</evidence>
<dbReference type="HAMAP" id="MF_01208">
    <property type="entry name" value="PyrE"/>
    <property type="match status" value="1"/>
</dbReference>
<dbReference type="CDD" id="cd06223">
    <property type="entry name" value="PRTases_typeI"/>
    <property type="match status" value="1"/>
</dbReference>
<keyword evidence="8" id="KW-0328">Glycosyltransferase</keyword>
<dbReference type="InterPro" id="IPR029057">
    <property type="entry name" value="PRTase-like"/>
</dbReference>
<feature type="active site" description="For OMPdecase activity" evidence="14">
    <location>
        <position position="308"/>
    </location>
</feature>
<feature type="binding site" evidence="15">
    <location>
        <position position="415"/>
    </location>
    <ligand>
        <name>substrate</name>
    </ligand>
</feature>
<dbReference type="InterPro" id="IPR011060">
    <property type="entry name" value="RibuloseP-bd_barrel"/>
</dbReference>
<reference evidence="17" key="1">
    <citation type="submission" date="2015-12" db="EMBL/GenBank/DDBJ databases">
        <title>De novo transcriptome assembly of four potential Pierce s Disease insect vectors from Arizona vineyards.</title>
        <authorList>
            <person name="Tassone E.E."/>
        </authorList>
    </citation>
    <scope>NUCLEOTIDE SEQUENCE</scope>
</reference>
<dbReference type="AlphaFoldDB" id="A0A1B6E8N6"/>
<comment type="pathway">
    <text evidence="2">Pyrimidine metabolism; UMP biosynthesis via de novo pathway; UMP from orotate: step 1/2.</text>
</comment>
<evidence type="ECO:0000256" key="8">
    <source>
        <dbReference type="ARBA" id="ARBA00022676"/>
    </source>
</evidence>
<evidence type="ECO:0000256" key="7">
    <source>
        <dbReference type="ARBA" id="ARBA00015047"/>
    </source>
</evidence>
<dbReference type="PANTHER" id="PTHR19278:SF9">
    <property type="entry name" value="URIDINE 5'-MONOPHOSPHATE SYNTHASE"/>
    <property type="match status" value="1"/>
</dbReference>
<feature type="binding site" evidence="15">
    <location>
        <position position="445"/>
    </location>
    <ligand>
        <name>substrate</name>
    </ligand>
</feature>
<accession>A0A1B6E8N6</accession>
<dbReference type="Pfam" id="PF00156">
    <property type="entry name" value="Pribosyltran"/>
    <property type="match status" value="1"/>
</dbReference>
<evidence type="ECO:0000256" key="6">
    <source>
        <dbReference type="ARBA" id="ARBA00012321"/>
    </source>
</evidence>
<dbReference type="PROSITE" id="PS00156">
    <property type="entry name" value="OMPDECASE"/>
    <property type="match status" value="1"/>
</dbReference>
<keyword evidence="11" id="KW-0665">Pyrimidine biosynthesis</keyword>